<dbReference type="OrthoDB" id="9808687at2"/>
<keyword evidence="3" id="KW-1185">Reference proteome</keyword>
<sequence length="324" mass="38207">MENYNVIKYSSSNYDEWNKFVAESKNATFLFNRDFIDYHNNRFKDFSLLVYNKDKLVSILPANIIDNNIYSHQGLSYGGLILSFNSTFQCALASFYVILKFLFEQKINILFLKQLPKIYHLRPSDELDYLFFTLKGESYRKDVSMVIPLNTVFKLSTLRKRQLKKAHSNDLFIKLETDLTTFWNNILTPNLKKKYKTKPTHSLSEINMLREKFPNNILQYNVYYGDELLAGCTVFETDNVIHLQYIATKKEKNIGALDYLIYQLLTITYKDKDYFDFGTSMENEGKKINEGLLNWKQSFGASTLIHDFYKIDTNKFPFLKKIMI</sequence>
<accession>A0A1K2IK66</accession>
<reference evidence="2 3" key="1">
    <citation type="submission" date="2016-10" db="EMBL/GenBank/DDBJ databases">
        <authorList>
            <person name="de Groot N.N."/>
        </authorList>
    </citation>
    <scope>NUCLEOTIDE SEQUENCE [LARGE SCALE GENOMIC DNA]</scope>
    <source>
        <strain evidence="2 3">DSM 18180</strain>
    </source>
</reference>
<keyword evidence="1" id="KW-1133">Transmembrane helix</keyword>
<evidence type="ECO:0000256" key="1">
    <source>
        <dbReference type="SAM" id="Phobius"/>
    </source>
</evidence>
<evidence type="ECO:0008006" key="4">
    <source>
        <dbReference type="Google" id="ProtNLM"/>
    </source>
</evidence>
<dbReference type="AlphaFoldDB" id="A0A1K2IK66"/>
<proteinExistence type="predicted"/>
<keyword evidence="1" id="KW-0472">Membrane</keyword>
<dbReference type="STRING" id="369401.SAMN05428642_102901"/>
<name>A0A1K2IK66_9FLAO</name>
<keyword evidence="1" id="KW-0812">Transmembrane</keyword>
<dbReference type="Proteomes" id="UP000182544">
    <property type="component" value="Unassembled WGS sequence"/>
</dbReference>
<gene>
    <name evidence="2" type="ORF">SAMN05428642_102901</name>
</gene>
<dbReference type="RefSeq" id="WP_072402088.1">
    <property type="nucleotide sequence ID" value="NZ_FPKV01000002.1"/>
</dbReference>
<dbReference type="SUPFAM" id="SSF55729">
    <property type="entry name" value="Acyl-CoA N-acyltransferases (Nat)"/>
    <property type="match status" value="1"/>
</dbReference>
<dbReference type="InterPro" id="IPR016181">
    <property type="entry name" value="Acyl_CoA_acyltransferase"/>
</dbReference>
<organism evidence="2 3">
    <name type="scientific">Flaviramulus basaltis</name>
    <dbReference type="NCBI Taxonomy" id="369401"/>
    <lineage>
        <taxon>Bacteria</taxon>
        <taxon>Pseudomonadati</taxon>
        <taxon>Bacteroidota</taxon>
        <taxon>Flavobacteriia</taxon>
        <taxon>Flavobacteriales</taxon>
        <taxon>Flavobacteriaceae</taxon>
        <taxon>Flaviramulus</taxon>
    </lineage>
</organism>
<feature type="transmembrane region" description="Helical" evidence="1">
    <location>
        <begin position="80"/>
        <end position="103"/>
    </location>
</feature>
<dbReference type="EMBL" id="FPKV01000002">
    <property type="protein sequence ID" value="SFZ92702.1"/>
    <property type="molecule type" value="Genomic_DNA"/>
</dbReference>
<evidence type="ECO:0000313" key="3">
    <source>
        <dbReference type="Proteomes" id="UP000182544"/>
    </source>
</evidence>
<evidence type="ECO:0000313" key="2">
    <source>
        <dbReference type="EMBL" id="SFZ92702.1"/>
    </source>
</evidence>
<dbReference type="Gene3D" id="3.40.630.30">
    <property type="match status" value="1"/>
</dbReference>
<protein>
    <recommendedName>
        <fullName evidence="4">Acetyltransferase (GNAT) domain-containing protein</fullName>
    </recommendedName>
</protein>